<evidence type="ECO:0000313" key="2">
    <source>
        <dbReference type="EMBL" id="NEB90341.1"/>
    </source>
</evidence>
<evidence type="ECO:0000259" key="1">
    <source>
        <dbReference type="Pfam" id="PF21806"/>
    </source>
</evidence>
<protein>
    <recommendedName>
        <fullName evidence="1">DUF6879 domain-containing protein</fullName>
    </recommendedName>
</protein>
<accession>A0A7K3QKC7</accession>
<evidence type="ECO:0000313" key="3">
    <source>
        <dbReference type="Proteomes" id="UP000470520"/>
    </source>
</evidence>
<reference evidence="2 3" key="1">
    <citation type="submission" date="2020-01" db="EMBL/GenBank/DDBJ databases">
        <title>Insect and environment-associated Actinomycetes.</title>
        <authorList>
            <person name="Currrie C."/>
            <person name="Chevrette M."/>
            <person name="Carlson C."/>
            <person name="Stubbendieck R."/>
            <person name="Wendt-Pienkowski E."/>
        </authorList>
    </citation>
    <scope>NUCLEOTIDE SEQUENCE [LARGE SCALE GENOMIC DNA]</scope>
    <source>
        <strain evidence="2 3">SID7754</strain>
    </source>
</reference>
<organism evidence="2 3">
    <name type="scientific">Streptomyces bauhiniae</name>
    <dbReference type="NCBI Taxonomy" id="2340725"/>
    <lineage>
        <taxon>Bacteria</taxon>
        <taxon>Bacillati</taxon>
        <taxon>Actinomycetota</taxon>
        <taxon>Actinomycetes</taxon>
        <taxon>Kitasatosporales</taxon>
        <taxon>Streptomycetaceae</taxon>
        <taxon>Streptomyces</taxon>
    </lineage>
</organism>
<proteinExistence type="predicted"/>
<gene>
    <name evidence="2" type="ORF">G3I21_01020</name>
</gene>
<dbReference type="Proteomes" id="UP000470520">
    <property type="component" value="Unassembled WGS sequence"/>
</dbReference>
<dbReference type="InterPro" id="IPR049244">
    <property type="entry name" value="DUF6879"/>
</dbReference>
<dbReference type="RefSeq" id="WP_164186134.1">
    <property type="nucleotide sequence ID" value="NZ_JAAGMR010000012.1"/>
</dbReference>
<feature type="domain" description="DUF6879" evidence="1">
    <location>
        <begin position="9"/>
        <end position="174"/>
    </location>
</feature>
<name>A0A7K3QKC7_9ACTN</name>
<sequence length="177" mass="20025">MSPNVPPVDFTDLLASAQRSAAHLEMRDSYAVDYERGPFAEWRAGFRHDPADRASWWRPWLDLVRDTVARGVVVRRARIVSEPVSEYTRFLYDNTFTNVAAGEQVRWLPRRQAGAIALPANDFWVIDGQVVRWNHFTGSGASAGGEVTHDPLAAKLCSEAFDTVWARAVPHDQYEIR</sequence>
<comment type="caution">
    <text evidence="2">The sequence shown here is derived from an EMBL/GenBank/DDBJ whole genome shotgun (WGS) entry which is preliminary data.</text>
</comment>
<dbReference type="EMBL" id="JAAGMR010000012">
    <property type="protein sequence ID" value="NEB90341.1"/>
    <property type="molecule type" value="Genomic_DNA"/>
</dbReference>
<dbReference type="AlphaFoldDB" id="A0A7K3QKC7"/>
<dbReference type="Pfam" id="PF21806">
    <property type="entry name" value="DUF6879"/>
    <property type="match status" value="1"/>
</dbReference>